<evidence type="ECO:0000256" key="2">
    <source>
        <dbReference type="ARBA" id="ARBA00022525"/>
    </source>
</evidence>
<accession>A0AAE7CT76</accession>
<keyword evidence="5" id="KW-0812">Transmembrane</keyword>
<evidence type="ECO:0000256" key="3">
    <source>
        <dbReference type="ARBA" id="ARBA00022729"/>
    </source>
</evidence>
<evidence type="ECO:0000259" key="7">
    <source>
        <dbReference type="Pfam" id="PF00746"/>
    </source>
</evidence>
<dbReference type="InterPro" id="IPR019931">
    <property type="entry name" value="LPXTG_anchor"/>
</dbReference>
<feature type="chain" id="PRO_5042255939" evidence="6">
    <location>
        <begin position="23"/>
        <end position="98"/>
    </location>
</feature>
<keyword evidence="1" id="KW-0134">Cell wall</keyword>
<keyword evidence="4" id="KW-0572">Peptidoglycan-anchor</keyword>
<reference evidence="8 9" key="1">
    <citation type="submission" date="2019-12" db="EMBL/GenBank/DDBJ databases">
        <title>Whole genome sequences of Lactococcus raffinolactis strains isolated from sewage.</title>
        <authorList>
            <person name="Ybazeta G."/>
            <person name="Ross M."/>
            <person name="Brabant-Kirwan D."/>
            <person name="Saleh M."/>
            <person name="Dillon J.A."/>
            <person name="Splinter K."/>
            <person name="Nokhbeh R."/>
        </authorList>
    </citation>
    <scope>NUCLEOTIDE SEQUENCE [LARGE SCALE GENOMIC DNA]</scope>
    <source>
        <strain evidence="8 9">Lr_19_14</strain>
    </source>
</reference>
<dbReference type="Pfam" id="PF00746">
    <property type="entry name" value="Gram_pos_anchor"/>
    <property type="match status" value="1"/>
</dbReference>
<feature type="signal peptide" evidence="6">
    <location>
        <begin position="1"/>
        <end position="22"/>
    </location>
</feature>
<evidence type="ECO:0000256" key="4">
    <source>
        <dbReference type="ARBA" id="ARBA00023088"/>
    </source>
</evidence>
<dbReference type="RefSeq" id="WP_167841594.1">
    <property type="nucleotide sequence ID" value="NZ_CP047628.1"/>
</dbReference>
<name>A0AAE7CT76_9LACT</name>
<keyword evidence="5" id="KW-0472">Membrane</keyword>
<evidence type="ECO:0000256" key="6">
    <source>
        <dbReference type="SAM" id="SignalP"/>
    </source>
</evidence>
<evidence type="ECO:0000313" key="9">
    <source>
        <dbReference type="Proteomes" id="UP000501558"/>
    </source>
</evidence>
<protein>
    <submittedName>
        <fullName evidence="8">LPXTG cell wall anchor domain-containing protein</fullName>
    </submittedName>
</protein>
<evidence type="ECO:0000313" key="8">
    <source>
        <dbReference type="EMBL" id="QIW59404.1"/>
    </source>
</evidence>
<keyword evidence="2" id="KW-0964">Secreted</keyword>
<keyword evidence="9" id="KW-1185">Reference proteome</keyword>
<feature type="transmembrane region" description="Helical" evidence="5">
    <location>
        <begin position="63"/>
        <end position="84"/>
    </location>
</feature>
<organism evidence="8 9">
    <name type="scientific">Pseudolactococcus raffinolactis</name>
    <dbReference type="NCBI Taxonomy" id="1366"/>
    <lineage>
        <taxon>Bacteria</taxon>
        <taxon>Bacillati</taxon>
        <taxon>Bacillota</taxon>
        <taxon>Bacilli</taxon>
        <taxon>Lactobacillales</taxon>
        <taxon>Streptococcaceae</taxon>
        <taxon>Pseudolactococcus</taxon>
    </lineage>
</organism>
<proteinExistence type="predicted"/>
<feature type="domain" description="Gram-positive cocci surface proteins LPxTG" evidence="7">
    <location>
        <begin position="52"/>
        <end position="89"/>
    </location>
</feature>
<evidence type="ECO:0000256" key="5">
    <source>
        <dbReference type="SAM" id="Phobius"/>
    </source>
</evidence>
<dbReference type="Proteomes" id="UP000501558">
    <property type="component" value="Chromosome"/>
</dbReference>
<dbReference type="NCBIfam" id="TIGR01167">
    <property type="entry name" value="LPXTG_anchor"/>
    <property type="match status" value="1"/>
</dbReference>
<gene>
    <name evidence="8" type="ORF">GU334_11015</name>
</gene>
<dbReference type="AlphaFoldDB" id="A0AAE7CT76"/>
<sequence>MKKIVKCLLLALILLVSTGSLHISAETYGEFQVEKVAPSQSPLPSGGSGADTTNKLPVTGEQIAIWTVFGGLLLLAFVLLLLVLRKIKERVADDVFEK</sequence>
<evidence type="ECO:0000256" key="1">
    <source>
        <dbReference type="ARBA" id="ARBA00022512"/>
    </source>
</evidence>
<keyword evidence="5" id="KW-1133">Transmembrane helix</keyword>
<dbReference type="EMBL" id="CP047628">
    <property type="protein sequence ID" value="QIW59404.1"/>
    <property type="molecule type" value="Genomic_DNA"/>
</dbReference>
<keyword evidence="3 6" id="KW-0732">Signal</keyword>